<dbReference type="Proteomes" id="UP000326354">
    <property type="component" value="Chromosome"/>
</dbReference>
<feature type="transmembrane region" description="Helical" evidence="1">
    <location>
        <begin position="80"/>
        <end position="106"/>
    </location>
</feature>
<evidence type="ECO:0000313" key="3">
    <source>
        <dbReference type="Proteomes" id="UP000326354"/>
    </source>
</evidence>
<keyword evidence="1" id="KW-1133">Transmembrane helix</keyword>
<keyword evidence="1" id="KW-0812">Transmembrane</keyword>
<accession>A0A5S9ITK8</accession>
<dbReference type="OrthoDB" id="361321at2"/>
<dbReference type="RefSeq" id="WP_151971852.1">
    <property type="nucleotide sequence ID" value="NZ_AP019860.1"/>
</dbReference>
<proteinExistence type="predicted"/>
<dbReference type="AlphaFoldDB" id="A0A5S9ITK8"/>
<keyword evidence="3" id="KW-1185">Reference proteome</keyword>
<evidence type="ECO:0000256" key="1">
    <source>
        <dbReference type="SAM" id="Phobius"/>
    </source>
</evidence>
<dbReference type="KEGG" id="uam:UABAM_06274"/>
<evidence type="ECO:0000313" key="2">
    <source>
        <dbReference type="EMBL" id="BBM87859.1"/>
    </source>
</evidence>
<dbReference type="EMBL" id="AP019860">
    <property type="protein sequence ID" value="BBM87859.1"/>
    <property type="molecule type" value="Genomic_DNA"/>
</dbReference>
<gene>
    <name evidence="2" type="ORF">UABAM_06274</name>
</gene>
<keyword evidence="1" id="KW-0472">Membrane</keyword>
<reference evidence="2 3" key="1">
    <citation type="submission" date="2019-08" db="EMBL/GenBank/DDBJ databases">
        <title>Complete genome sequence of Candidatus Uab amorphum.</title>
        <authorList>
            <person name="Shiratori T."/>
            <person name="Suzuki S."/>
            <person name="Kakizawa Y."/>
            <person name="Ishida K."/>
        </authorList>
    </citation>
    <scope>NUCLEOTIDE SEQUENCE [LARGE SCALE GENOMIC DNA]</scope>
    <source>
        <strain evidence="2 3">SRT547</strain>
    </source>
</reference>
<evidence type="ECO:0008006" key="4">
    <source>
        <dbReference type="Google" id="ProtNLM"/>
    </source>
</evidence>
<feature type="transmembrane region" description="Helical" evidence="1">
    <location>
        <begin position="118"/>
        <end position="138"/>
    </location>
</feature>
<organism evidence="2 3">
    <name type="scientific">Uabimicrobium amorphum</name>
    <dbReference type="NCBI Taxonomy" id="2596890"/>
    <lineage>
        <taxon>Bacteria</taxon>
        <taxon>Pseudomonadati</taxon>
        <taxon>Planctomycetota</taxon>
        <taxon>Candidatus Uabimicrobiia</taxon>
        <taxon>Candidatus Uabimicrobiales</taxon>
        <taxon>Candidatus Uabimicrobiaceae</taxon>
        <taxon>Candidatus Uabimicrobium</taxon>
    </lineage>
</organism>
<protein>
    <recommendedName>
        <fullName evidence="4">Zinc-finger domain-containing protein</fullName>
    </recommendedName>
</protein>
<sequence length="155" mass="18095">MKCEKVKEKYFACDHNQRIPLDVKCHTLFCSSCRKEIQQFSQHLSELQNTTPFEIEQDLHVAVMAEISRLTPPPPSPLSYSWWIFVGIFILASIFSMPYSNALVWLEWNFGRDLQIPLYSIMGLVLSIYISLFIGLHLEDVKRMSGYNKRDDSWS</sequence>
<name>A0A5S9ITK8_UABAM</name>